<proteinExistence type="predicted"/>
<dbReference type="eggNOG" id="ENOG502Z9E6">
    <property type="taxonomic scope" value="Bacteria"/>
</dbReference>
<dbReference type="InterPro" id="IPR038636">
    <property type="entry name" value="Wzi_sf"/>
</dbReference>
<feature type="chain" id="PRO_5004978235" description="Capsule assembly Wzi family protein" evidence="1">
    <location>
        <begin position="28"/>
        <end position="431"/>
    </location>
</feature>
<dbReference type="Gene3D" id="2.40.160.130">
    <property type="entry name" value="Capsule assembly protein Wzi"/>
    <property type="match status" value="1"/>
</dbReference>
<feature type="signal peptide" evidence="1">
    <location>
        <begin position="1"/>
        <end position="27"/>
    </location>
</feature>
<dbReference type="Proteomes" id="UP000054058">
    <property type="component" value="Unassembled WGS sequence"/>
</dbReference>
<reference evidence="2 3" key="1">
    <citation type="submission" date="2014-01" db="EMBL/GenBank/DDBJ databases">
        <title>Marinomonas ushuaiensis DSM 15871 Genome Sequencing.</title>
        <authorList>
            <person name="Lai Q."/>
            <person name="Shao Z.S."/>
        </authorList>
    </citation>
    <scope>NUCLEOTIDE SEQUENCE [LARGE SCALE GENOMIC DNA]</scope>
    <source>
        <strain evidence="2 3">DSM 15871</strain>
    </source>
</reference>
<evidence type="ECO:0000256" key="1">
    <source>
        <dbReference type="SAM" id="SignalP"/>
    </source>
</evidence>
<sequence>MPFCCKALNRSAYKALMLVCGCFPAVGFSSPWLEANDPFLRSSLVLLSDSNQISSPVNIYPQRWSLFGDDLTDSNEGLISSSVFIAKQEVLYALNTARLNRGNNRFKVIGAIDQSSLSSFGQFNEDEMGAYISTDYLSNAFSYRLTAAYSEYNDEKELNWNDSYLSLNASEWLFTLGNVNRWWGQGWQHNLILASYAKAAPDVSASYIGANDFLGVWSVESLLSKPVDSAYDNHSATRLVSKPFSIFEYGMTYQTWFSDVNNSGGNSDSQIALDAKLVLPHIKNLYHSVYLEMASTSTLSELGAWMMGWTGGFNIADHNARIVLESQQTTSAHDSTSWSSGDYPSSSDGVTNNSYLLDDSYSAAFYLQLKNDHNLGLIYRNSTEDGENIKSNQVTYRLPALNGMMHFGVGHESSNTDGENFIAWSGYELRF</sequence>
<dbReference type="AlphaFoldDB" id="X7EC53"/>
<accession>X7EC53</accession>
<comment type="caution">
    <text evidence="2">The sequence shown here is derived from an EMBL/GenBank/DDBJ whole genome shotgun (WGS) entry which is preliminary data.</text>
</comment>
<dbReference type="InterPro" id="IPR026950">
    <property type="entry name" value="Caps_assemb_Wzi"/>
</dbReference>
<protein>
    <recommendedName>
        <fullName evidence="4">Capsule assembly Wzi family protein</fullName>
    </recommendedName>
</protein>
<dbReference type="STRING" id="1122207.MUS1_03000"/>
<evidence type="ECO:0008006" key="4">
    <source>
        <dbReference type="Google" id="ProtNLM"/>
    </source>
</evidence>
<dbReference type="EMBL" id="JAMB01000001">
    <property type="protein sequence ID" value="ETX12708.1"/>
    <property type="molecule type" value="Genomic_DNA"/>
</dbReference>
<keyword evidence="1" id="KW-0732">Signal</keyword>
<evidence type="ECO:0000313" key="3">
    <source>
        <dbReference type="Proteomes" id="UP000054058"/>
    </source>
</evidence>
<dbReference type="Pfam" id="PF14052">
    <property type="entry name" value="Caps_assemb_Wzi"/>
    <property type="match status" value="1"/>
</dbReference>
<organism evidence="2 3">
    <name type="scientific">Marinomonas ushuaiensis DSM 15871</name>
    <dbReference type="NCBI Taxonomy" id="1122207"/>
    <lineage>
        <taxon>Bacteria</taxon>
        <taxon>Pseudomonadati</taxon>
        <taxon>Pseudomonadota</taxon>
        <taxon>Gammaproteobacteria</taxon>
        <taxon>Oceanospirillales</taxon>
        <taxon>Oceanospirillaceae</taxon>
        <taxon>Marinomonas</taxon>
    </lineage>
</organism>
<name>X7EC53_9GAMM</name>
<dbReference type="PATRIC" id="fig|1122207.3.peg.615"/>
<evidence type="ECO:0000313" key="2">
    <source>
        <dbReference type="EMBL" id="ETX12708.1"/>
    </source>
</evidence>
<gene>
    <name evidence="2" type="ORF">MUS1_03000</name>
</gene>
<keyword evidence="3" id="KW-1185">Reference proteome</keyword>